<feature type="region of interest" description="Disordered" evidence="10">
    <location>
        <begin position="376"/>
        <end position="408"/>
    </location>
</feature>
<keyword evidence="5" id="KW-0223">Dioxygenase</keyword>
<keyword evidence="3" id="KW-0479">Metal-binding</keyword>
<keyword evidence="7" id="KW-0408">Iron</keyword>
<comment type="caution">
    <text evidence="12">The sequence shown here is derived from an EMBL/GenBank/DDBJ whole genome shotgun (WGS) entry which is preliminary data.</text>
</comment>
<feature type="compositionally biased region" description="Basic and acidic residues" evidence="10">
    <location>
        <begin position="394"/>
        <end position="404"/>
    </location>
</feature>
<dbReference type="EMBL" id="CALNXI010001191">
    <property type="protein sequence ID" value="CAH3159469.1"/>
    <property type="molecule type" value="Genomic_DNA"/>
</dbReference>
<evidence type="ECO:0000256" key="9">
    <source>
        <dbReference type="ARBA" id="ARBA00047444"/>
    </source>
</evidence>
<evidence type="ECO:0000256" key="6">
    <source>
        <dbReference type="ARBA" id="ARBA00023002"/>
    </source>
</evidence>
<dbReference type="Proteomes" id="UP001159427">
    <property type="component" value="Unassembled WGS sequence"/>
</dbReference>
<comment type="cofactor">
    <cofactor evidence="1">
        <name>L-ascorbate</name>
        <dbReference type="ChEBI" id="CHEBI:38290"/>
    </cofactor>
</comment>
<comment type="catalytic activity">
    <reaction evidence="9">
        <text>[ribosomal protein uS12]-L-proline + 2-oxoglutarate + O2 = [ribosomal protein uS12]-(3S)-3-hydroxy-L-proline + succinate + CO2</text>
        <dbReference type="Rhea" id="RHEA:54156"/>
        <dbReference type="Rhea" id="RHEA-COMP:13816"/>
        <dbReference type="Rhea" id="RHEA-COMP:13818"/>
        <dbReference type="ChEBI" id="CHEBI:15379"/>
        <dbReference type="ChEBI" id="CHEBI:16526"/>
        <dbReference type="ChEBI" id="CHEBI:16810"/>
        <dbReference type="ChEBI" id="CHEBI:30031"/>
        <dbReference type="ChEBI" id="CHEBI:50342"/>
        <dbReference type="ChEBI" id="CHEBI:85428"/>
    </reaction>
</comment>
<dbReference type="PANTHER" id="PTHR12117">
    <property type="entry name" value="HISTONE ACETYLTRANSFERASE COMPLEX"/>
    <property type="match status" value="1"/>
</dbReference>
<comment type="similarity">
    <text evidence="2">Belongs to the TPA1 family.</text>
</comment>
<reference evidence="12 13" key="1">
    <citation type="submission" date="2022-05" db="EMBL/GenBank/DDBJ databases">
        <authorList>
            <consortium name="Genoscope - CEA"/>
            <person name="William W."/>
        </authorList>
    </citation>
    <scope>NUCLEOTIDE SEQUENCE [LARGE SCALE GENOMIC DNA]</scope>
</reference>
<keyword evidence="4" id="KW-0847">Vitamin C</keyword>
<evidence type="ECO:0000256" key="3">
    <source>
        <dbReference type="ARBA" id="ARBA00022723"/>
    </source>
</evidence>
<dbReference type="PROSITE" id="PS51471">
    <property type="entry name" value="FE2OG_OXY"/>
    <property type="match status" value="1"/>
</dbReference>
<sequence length="518" mass="59787">MNSSKKRKDNSFNVALNNAKQIKSSSEIRSKLLNKFFLEEDFKVKFAKAFRNVESFNEKGSVIHKSPFKCCLIPNFISDEEFLEALEKELIQLRFFQKSNDLYKFHQSDDLKKSSKPNITSLRNILYNEFRMWLQDITGFADLTDQVDMSCSKYEHTDTLLCHDDELEGRRIAYIFYLVPDDWDKSDGGALDLFSTDEHGQPDQITTSLVPQRNSLVFFEVTPVSFHQVAEVLSLNKTRLSISGWFHGDNIDRPVPYQEPHPKSQTPCAMEDEALVQWINPMYLDTGVVKDIRARFKEESEIQLQEFLLEEKYHEVFEALHSANVNWRWRGPANKRHFEQAVMESLPPIVQQLTKLLQSQPMFKLLRTMTGLEMADVPLSDDDDGNSDDDDGDDGRKDANKNREQIPSCHGDIRRWGHGCYTLIHDTDPEGAEFALDALLYIGGKGWKSDYGGYTTYLTSGEDEELLTVHPQENSLALVYRDKETVRFVKHINHSLLTNEGSAGRHINFLDFSFVYFE</sequence>
<gene>
    <name evidence="12" type="ORF">PEVE_00003209</name>
</gene>
<feature type="domain" description="Fe2OG dioxygenase" evidence="11">
    <location>
        <begin position="145"/>
        <end position="248"/>
    </location>
</feature>
<evidence type="ECO:0000313" key="12">
    <source>
        <dbReference type="EMBL" id="CAH3159469.1"/>
    </source>
</evidence>
<evidence type="ECO:0000256" key="4">
    <source>
        <dbReference type="ARBA" id="ARBA00022896"/>
    </source>
</evidence>
<evidence type="ECO:0000256" key="8">
    <source>
        <dbReference type="ARBA" id="ARBA00029938"/>
    </source>
</evidence>
<dbReference type="InterPro" id="IPR019601">
    <property type="entry name" value="Oxoglutarate/Fe-dep_Oase_C"/>
</dbReference>
<protein>
    <recommendedName>
        <fullName evidence="8">uS12 prolyl 3-hydroxylase</fullName>
    </recommendedName>
</protein>
<evidence type="ECO:0000313" key="13">
    <source>
        <dbReference type="Proteomes" id="UP001159427"/>
    </source>
</evidence>
<evidence type="ECO:0000259" key="11">
    <source>
        <dbReference type="PROSITE" id="PS51471"/>
    </source>
</evidence>
<evidence type="ECO:0000256" key="1">
    <source>
        <dbReference type="ARBA" id="ARBA00001961"/>
    </source>
</evidence>
<dbReference type="InterPro" id="IPR006620">
    <property type="entry name" value="Pro_4_hyd_alph"/>
</dbReference>
<dbReference type="InterPro" id="IPR005123">
    <property type="entry name" value="Oxoglu/Fe-dep_dioxygenase_dom"/>
</dbReference>
<dbReference type="InterPro" id="IPR051842">
    <property type="entry name" value="uS12_prolyl_hydroxylase"/>
</dbReference>
<accession>A0ABN8QBJ0</accession>
<dbReference type="Gene3D" id="2.60.120.620">
    <property type="entry name" value="q2cbj1_9rhob like domain"/>
    <property type="match status" value="2"/>
</dbReference>
<evidence type="ECO:0000256" key="10">
    <source>
        <dbReference type="SAM" id="MobiDB-lite"/>
    </source>
</evidence>
<evidence type="ECO:0000256" key="7">
    <source>
        <dbReference type="ARBA" id="ARBA00023004"/>
    </source>
</evidence>
<evidence type="ECO:0000256" key="5">
    <source>
        <dbReference type="ARBA" id="ARBA00022964"/>
    </source>
</evidence>
<dbReference type="SMART" id="SM00702">
    <property type="entry name" value="P4Hc"/>
    <property type="match status" value="1"/>
</dbReference>
<evidence type="ECO:0000256" key="2">
    <source>
        <dbReference type="ARBA" id="ARBA00007443"/>
    </source>
</evidence>
<feature type="compositionally biased region" description="Acidic residues" evidence="10">
    <location>
        <begin position="379"/>
        <end position="393"/>
    </location>
</feature>
<name>A0ABN8QBJ0_9CNID</name>
<dbReference type="Pfam" id="PF13661">
    <property type="entry name" value="2OG-FeII_Oxy_4"/>
    <property type="match status" value="1"/>
</dbReference>
<organism evidence="12 13">
    <name type="scientific">Porites evermanni</name>
    <dbReference type="NCBI Taxonomy" id="104178"/>
    <lineage>
        <taxon>Eukaryota</taxon>
        <taxon>Metazoa</taxon>
        <taxon>Cnidaria</taxon>
        <taxon>Anthozoa</taxon>
        <taxon>Hexacorallia</taxon>
        <taxon>Scleractinia</taxon>
        <taxon>Fungiina</taxon>
        <taxon>Poritidae</taxon>
        <taxon>Porites</taxon>
    </lineage>
</organism>
<dbReference type="PANTHER" id="PTHR12117:SF0">
    <property type="entry name" value="PROLYL 3-HYDROXYLASE OGFOD1"/>
    <property type="match status" value="1"/>
</dbReference>
<keyword evidence="13" id="KW-1185">Reference proteome</keyword>
<proteinExistence type="inferred from homology"/>
<dbReference type="Pfam" id="PF10637">
    <property type="entry name" value="Ofd1_CTDD"/>
    <property type="match status" value="1"/>
</dbReference>
<dbReference type="InterPro" id="IPR039558">
    <property type="entry name" value="TPA1/OFD1_N"/>
</dbReference>
<keyword evidence="6" id="KW-0560">Oxidoreductase</keyword>